<dbReference type="GO" id="GO:0005829">
    <property type="term" value="C:cytosol"/>
    <property type="evidence" value="ECO:0007669"/>
    <property type="project" value="TreeGrafter"/>
</dbReference>
<reference evidence="12" key="1">
    <citation type="submission" date="2019-12" db="EMBL/GenBank/DDBJ databases">
        <title>Comparative genomics gives insights into the taxonomy of the Azoarcus-Aromatoleum group and reveals separate origins of nif in the plant-associated Azoarcus and non-plant-associated Aromatoleum sub-groups.</title>
        <authorList>
            <person name="Lafos M."/>
            <person name="Maluk M."/>
            <person name="Batista M."/>
            <person name="Junghare M."/>
            <person name="Carmona M."/>
            <person name="Faoro H."/>
            <person name="Cruz L.M."/>
            <person name="Battistoni F."/>
            <person name="De Souza E."/>
            <person name="Pedrosa F."/>
            <person name="Chen W.-M."/>
            <person name="Poole P.S."/>
            <person name="Dixon R.A."/>
            <person name="James E.K."/>
        </authorList>
    </citation>
    <scope>NUCLEOTIDE SEQUENCE</scope>
    <source>
        <strain evidence="12">NSC3</strain>
    </source>
</reference>
<dbReference type="InterPro" id="IPR011006">
    <property type="entry name" value="CheY-like_superfamily"/>
</dbReference>
<keyword evidence="4" id="KW-0902">Two-component regulatory system</keyword>
<protein>
    <submittedName>
        <fullName evidence="12">Response regulator</fullName>
    </submittedName>
</protein>
<dbReference type="InterPro" id="IPR001789">
    <property type="entry name" value="Sig_transdc_resp-reg_receiver"/>
</dbReference>
<keyword evidence="5" id="KW-0805">Transcription regulation</keyword>
<accession>A0A972F5H5</accession>
<evidence type="ECO:0000256" key="7">
    <source>
        <dbReference type="ARBA" id="ARBA00023163"/>
    </source>
</evidence>
<feature type="domain" description="Response regulatory" evidence="10">
    <location>
        <begin position="7"/>
        <end position="120"/>
    </location>
</feature>
<dbReference type="PROSITE" id="PS51755">
    <property type="entry name" value="OMPR_PHOB"/>
    <property type="match status" value="1"/>
</dbReference>
<dbReference type="Pfam" id="PF00486">
    <property type="entry name" value="Trans_reg_C"/>
    <property type="match status" value="1"/>
</dbReference>
<dbReference type="Gene3D" id="3.40.50.2300">
    <property type="match status" value="1"/>
</dbReference>
<organism evidence="12 13">
    <name type="scientific">Azoarcus taiwanensis</name>
    <dbReference type="NCBI Taxonomy" id="666964"/>
    <lineage>
        <taxon>Bacteria</taxon>
        <taxon>Pseudomonadati</taxon>
        <taxon>Pseudomonadota</taxon>
        <taxon>Betaproteobacteria</taxon>
        <taxon>Rhodocyclales</taxon>
        <taxon>Zoogloeaceae</taxon>
        <taxon>Azoarcus</taxon>
    </lineage>
</organism>
<evidence type="ECO:0000313" key="13">
    <source>
        <dbReference type="Proteomes" id="UP000599523"/>
    </source>
</evidence>
<comment type="caution">
    <text evidence="12">The sequence shown here is derived from an EMBL/GenBank/DDBJ whole genome shotgun (WGS) entry which is preliminary data.</text>
</comment>
<sequence length="243" mass="27598">MNTAYDQILIVDDDRDLRDLLEQYLTQQGYRTASVGDGVEMENWLRGNEPDLIILDLMLPGEDGLTLAHRLRARGSCPVIMLSARGEEIDRVVGLEVGADDYLAKPCSPRELLARIRAVLRRAHRVRPNAGEEPARICRFGPFRLDLQIHHLTRDGHEIGLTAGDYALLRVFVEHPNRVLSRDQLLELLSGYDRTPFDRSVDVRIARLRRKIEDDPATPAYIRTVWGEGYMFLPDPPPGGEPR</sequence>
<gene>
    <name evidence="12" type="ORF">GPA21_00655</name>
</gene>
<dbReference type="GO" id="GO:0000976">
    <property type="term" value="F:transcription cis-regulatory region binding"/>
    <property type="evidence" value="ECO:0007669"/>
    <property type="project" value="TreeGrafter"/>
</dbReference>
<dbReference type="Gene3D" id="1.10.10.10">
    <property type="entry name" value="Winged helix-like DNA-binding domain superfamily/Winged helix DNA-binding domain"/>
    <property type="match status" value="1"/>
</dbReference>
<dbReference type="GO" id="GO:0032993">
    <property type="term" value="C:protein-DNA complex"/>
    <property type="evidence" value="ECO:0007669"/>
    <property type="project" value="TreeGrafter"/>
</dbReference>
<dbReference type="InterPro" id="IPR039420">
    <property type="entry name" value="WalR-like"/>
</dbReference>
<dbReference type="Gene3D" id="6.10.250.690">
    <property type="match status" value="1"/>
</dbReference>
<proteinExistence type="predicted"/>
<evidence type="ECO:0000256" key="2">
    <source>
        <dbReference type="ARBA" id="ARBA00022490"/>
    </source>
</evidence>
<dbReference type="SMART" id="SM00862">
    <property type="entry name" value="Trans_reg_C"/>
    <property type="match status" value="1"/>
</dbReference>
<dbReference type="Pfam" id="PF00072">
    <property type="entry name" value="Response_reg"/>
    <property type="match status" value="1"/>
</dbReference>
<dbReference type="FunFam" id="1.10.10.10:FF:000099">
    <property type="entry name" value="Two-component system response regulator TorR"/>
    <property type="match status" value="1"/>
</dbReference>
<dbReference type="PANTHER" id="PTHR48111">
    <property type="entry name" value="REGULATOR OF RPOS"/>
    <property type="match status" value="1"/>
</dbReference>
<dbReference type="SUPFAM" id="SSF52172">
    <property type="entry name" value="CheY-like"/>
    <property type="match status" value="1"/>
</dbReference>
<feature type="DNA-binding region" description="OmpR/PhoB-type" evidence="9">
    <location>
        <begin position="135"/>
        <end position="234"/>
    </location>
</feature>
<keyword evidence="7" id="KW-0804">Transcription</keyword>
<dbReference type="CDD" id="cd00383">
    <property type="entry name" value="trans_reg_C"/>
    <property type="match status" value="1"/>
</dbReference>
<dbReference type="SUPFAM" id="SSF46894">
    <property type="entry name" value="C-terminal effector domain of the bipartite response regulators"/>
    <property type="match status" value="1"/>
</dbReference>
<evidence type="ECO:0000256" key="1">
    <source>
        <dbReference type="ARBA" id="ARBA00004496"/>
    </source>
</evidence>
<dbReference type="InterPro" id="IPR016032">
    <property type="entry name" value="Sig_transdc_resp-reg_C-effctor"/>
</dbReference>
<comment type="subcellular location">
    <subcellularLocation>
        <location evidence="1">Cytoplasm</location>
    </subcellularLocation>
</comment>
<evidence type="ECO:0000256" key="5">
    <source>
        <dbReference type="ARBA" id="ARBA00023015"/>
    </source>
</evidence>
<feature type="modified residue" description="4-aspartylphosphate" evidence="8">
    <location>
        <position position="56"/>
    </location>
</feature>
<evidence type="ECO:0000256" key="6">
    <source>
        <dbReference type="ARBA" id="ARBA00023125"/>
    </source>
</evidence>
<dbReference type="PANTHER" id="PTHR48111:SF4">
    <property type="entry name" value="DNA-BINDING DUAL TRANSCRIPTIONAL REGULATOR OMPR"/>
    <property type="match status" value="1"/>
</dbReference>
<evidence type="ECO:0000256" key="4">
    <source>
        <dbReference type="ARBA" id="ARBA00023012"/>
    </source>
</evidence>
<evidence type="ECO:0000256" key="9">
    <source>
        <dbReference type="PROSITE-ProRule" id="PRU01091"/>
    </source>
</evidence>
<dbReference type="Proteomes" id="UP000599523">
    <property type="component" value="Unassembled WGS sequence"/>
</dbReference>
<evidence type="ECO:0000256" key="3">
    <source>
        <dbReference type="ARBA" id="ARBA00022553"/>
    </source>
</evidence>
<keyword evidence="6 9" id="KW-0238">DNA-binding</keyword>
<keyword evidence="13" id="KW-1185">Reference proteome</keyword>
<dbReference type="SMART" id="SM00448">
    <property type="entry name" value="REC"/>
    <property type="match status" value="1"/>
</dbReference>
<dbReference type="RefSeq" id="WP_168986279.1">
    <property type="nucleotide sequence ID" value="NZ_CAWPHM010000222.1"/>
</dbReference>
<name>A0A972F5H5_9RHOO</name>
<evidence type="ECO:0000313" key="12">
    <source>
        <dbReference type="EMBL" id="NMG01483.1"/>
    </source>
</evidence>
<dbReference type="GO" id="GO:0000156">
    <property type="term" value="F:phosphorelay response regulator activity"/>
    <property type="evidence" value="ECO:0007669"/>
    <property type="project" value="TreeGrafter"/>
</dbReference>
<dbReference type="PROSITE" id="PS50110">
    <property type="entry name" value="RESPONSE_REGULATORY"/>
    <property type="match status" value="1"/>
</dbReference>
<evidence type="ECO:0000256" key="8">
    <source>
        <dbReference type="PROSITE-ProRule" id="PRU00169"/>
    </source>
</evidence>
<evidence type="ECO:0000259" key="10">
    <source>
        <dbReference type="PROSITE" id="PS50110"/>
    </source>
</evidence>
<dbReference type="FunFam" id="3.40.50.2300:FF:000001">
    <property type="entry name" value="DNA-binding response regulator PhoB"/>
    <property type="match status" value="1"/>
</dbReference>
<dbReference type="GO" id="GO:0006355">
    <property type="term" value="P:regulation of DNA-templated transcription"/>
    <property type="evidence" value="ECO:0007669"/>
    <property type="project" value="InterPro"/>
</dbReference>
<dbReference type="EMBL" id="WTVM01000002">
    <property type="protein sequence ID" value="NMG01483.1"/>
    <property type="molecule type" value="Genomic_DNA"/>
</dbReference>
<dbReference type="InterPro" id="IPR036388">
    <property type="entry name" value="WH-like_DNA-bd_sf"/>
</dbReference>
<evidence type="ECO:0000259" key="11">
    <source>
        <dbReference type="PROSITE" id="PS51755"/>
    </source>
</evidence>
<dbReference type="InterPro" id="IPR001867">
    <property type="entry name" value="OmpR/PhoB-type_DNA-bd"/>
</dbReference>
<dbReference type="AlphaFoldDB" id="A0A972F5H5"/>
<keyword evidence="2" id="KW-0963">Cytoplasm</keyword>
<feature type="domain" description="OmpR/PhoB-type" evidence="11">
    <location>
        <begin position="135"/>
        <end position="234"/>
    </location>
</feature>
<keyword evidence="3 8" id="KW-0597">Phosphoprotein</keyword>